<organism evidence="5 6">
    <name type="scientific">Chara braunii</name>
    <name type="common">Braun's stonewort</name>
    <dbReference type="NCBI Taxonomy" id="69332"/>
    <lineage>
        <taxon>Eukaryota</taxon>
        <taxon>Viridiplantae</taxon>
        <taxon>Streptophyta</taxon>
        <taxon>Charophyceae</taxon>
        <taxon>Charales</taxon>
        <taxon>Characeae</taxon>
        <taxon>Chara</taxon>
    </lineage>
</organism>
<dbReference type="AlphaFoldDB" id="A0A388KQY9"/>
<feature type="binding site" evidence="3">
    <location>
        <position position="18"/>
    </location>
    <ligand>
        <name>a divalent metal cation</name>
        <dbReference type="ChEBI" id="CHEBI:60240"/>
    </ligand>
</feature>
<keyword evidence="3" id="KW-0479">Metal-binding</keyword>
<evidence type="ECO:0000313" key="5">
    <source>
        <dbReference type="EMBL" id="GBG72442.1"/>
    </source>
</evidence>
<gene>
    <name evidence="5" type="ORF">CBR_g12018</name>
</gene>
<feature type="binding site" evidence="3">
    <location>
        <position position="124"/>
    </location>
    <ligand>
        <name>substrate</name>
    </ligand>
</feature>
<dbReference type="Gene3D" id="2.120.10.30">
    <property type="entry name" value="TolB, C-terminal domain"/>
    <property type="match status" value="1"/>
</dbReference>
<comment type="cofactor">
    <cofactor evidence="3">
        <name>Zn(2+)</name>
        <dbReference type="ChEBI" id="CHEBI:29105"/>
    </cofactor>
    <text evidence="3">Binds 1 divalent metal cation per subunit.</text>
</comment>
<dbReference type="GO" id="GO:0019853">
    <property type="term" value="P:L-ascorbic acid biosynthetic process"/>
    <property type="evidence" value="ECO:0007669"/>
    <property type="project" value="TreeGrafter"/>
</dbReference>
<reference evidence="5 6" key="1">
    <citation type="journal article" date="2018" name="Cell">
        <title>The Chara Genome: Secondary Complexity and Implications for Plant Terrestrialization.</title>
        <authorList>
            <person name="Nishiyama T."/>
            <person name="Sakayama H."/>
            <person name="Vries J.D."/>
            <person name="Buschmann H."/>
            <person name="Saint-Marcoux D."/>
            <person name="Ullrich K.K."/>
            <person name="Haas F.B."/>
            <person name="Vanderstraeten L."/>
            <person name="Becker D."/>
            <person name="Lang D."/>
            <person name="Vosolsobe S."/>
            <person name="Rombauts S."/>
            <person name="Wilhelmsson P.K.I."/>
            <person name="Janitza P."/>
            <person name="Kern R."/>
            <person name="Heyl A."/>
            <person name="Rumpler F."/>
            <person name="Villalobos L.I.A.C."/>
            <person name="Clay J.M."/>
            <person name="Skokan R."/>
            <person name="Toyoda A."/>
            <person name="Suzuki Y."/>
            <person name="Kagoshima H."/>
            <person name="Schijlen E."/>
            <person name="Tajeshwar N."/>
            <person name="Catarino B."/>
            <person name="Hetherington A.J."/>
            <person name="Saltykova A."/>
            <person name="Bonnot C."/>
            <person name="Breuninger H."/>
            <person name="Symeonidi A."/>
            <person name="Radhakrishnan G.V."/>
            <person name="Van Nieuwerburgh F."/>
            <person name="Deforce D."/>
            <person name="Chang C."/>
            <person name="Karol K.G."/>
            <person name="Hedrich R."/>
            <person name="Ulvskov P."/>
            <person name="Glockner G."/>
            <person name="Delwiche C.F."/>
            <person name="Petrasek J."/>
            <person name="Van de Peer Y."/>
            <person name="Friml J."/>
            <person name="Beilby M."/>
            <person name="Dolan L."/>
            <person name="Kohara Y."/>
            <person name="Sugano S."/>
            <person name="Fujiyama A."/>
            <person name="Delaux P.-M."/>
            <person name="Quint M."/>
            <person name="TheiBen G."/>
            <person name="Hagemann M."/>
            <person name="Harholt J."/>
            <person name="Dunand C."/>
            <person name="Zachgo S."/>
            <person name="Langdale J."/>
            <person name="Maumus F."/>
            <person name="Straeten D.V.D."/>
            <person name="Gould S.B."/>
            <person name="Rensing S.A."/>
        </authorList>
    </citation>
    <scope>NUCLEOTIDE SEQUENCE [LARGE SCALE GENOMIC DNA]</scope>
    <source>
        <strain evidence="5 6">S276</strain>
    </source>
</reference>
<evidence type="ECO:0000256" key="1">
    <source>
        <dbReference type="ARBA" id="ARBA00008853"/>
    </source>
</evidence>
<evidence type="ECO:0000256" key="3">
    <source>
        <dbReference type="PIRSR" id="PIRSR605511-2"/>
    </source>
</evidence>
<dbReference type="STRING" id="69332.A0A388KQY9"/>
<accession>A0A388KQY9</accession>
<sequence>MASTKVELALDCRAVLGESPVCVASGEVYFVDITGKLIYAYNPSNGSHETIGTGGKYVGFVVPRANGGLMAALEDEIISVDVARSGKSPNSQTDTVAGLRLGSVHARIPAANQRAHEGHDFRFNDGKCDPQGRLWAGDMNIKWRTPKPDFPKGSLYVLEKGGDLLTEKVADVLLSNGLAWSSAGDRMFYIDSGTQKVDCFDFVPSTAGISRRRSVISVPKAHGMPDGMAIDAADKLWVAMGDGGTVRQYDPETGTELVRIDLPVRRPTSCAFGGADLSELYVTTRLETGENPSAHHGALFKCHVPGVKGPTFADAYLG</sequence>
<dbReference type="SUPFAM" id="SSF63829">
    <property type="entry name" value="Calcium-dependent phosphotriesterase"/>
    <property type="match status" value="1"/>
</dbReference>
<feature type="domain" description="SMP-30/Gluconolactonase/LRE-like region" evidence="4">
    <location>
        <begin position="16"/>
        <end position="284"/>
    </location>
</feature>
<dbReference type="Gramene" id="GBG72442">
    <property type="protein sequence ID" value="GBG72442"/>
    <property type="gene ID" value="CBR_g12018"/>
</dbReference>
<dbReference type="InterPro" id="IPR011042">
    <property type="entry name" value="6-blade_b-propeller_TolB-like"/>
</dbReference>
<dbReference type="GO" id="GO:0004341">
    <property type="term" value="F:gluconolactonase activity"/>
    <property type="evidence" value="ECO:0007669"/>
    <property type="project" value="TreeGrafter"/>
</dbReference>
<comment type="similarity">
    <text evidence="1">Belongs to the SMP-30/CGR1 family.</text>
</comment>
<keyword evidence="3" id="KW-0862">Zinc</keyword>
<dbReference type="PANTHER" id="PTHR10907">
    <property type="entry name" value="REGUCALCIN"/>
    <property type="match status" value="1"/>
</dbReference>
<dbReference type="EMBL" id="BFEA01000165">
    <property type="protein sequence ID" value="GBG72442.1"/>
    <property type="molecule type" value="Genomic_DNA"/>
</dbReference>
<dbReference type="InterPro" id="IPR013658">
    <property type="entry name" value="SGL"/>
</dbReference>
<dbReference type="PRINTS" id="PR01790">
    <property type="entry name" value="SMP30FAMILY"/>
</dbReference>
<dbReference type="Proteomes" id="UP000265515">
    <property type="component" value="Unassembled WGS sequence"/>
</dbReference>
<comment type="caution">
    <text evidence="5">The sequence shown here is derived from an EMBL/GenBank/DDBJ whole genome shotgun (WGS) entry which is preliminary data.</text>
</comment>
<name>A0A388KQY9_CHABU</name>
<evidence type="ECO:0000259" key="4">
    <source>
        <dbReference type="Pfam" id="PF08450"/>
    </source>
</evidence>
<evidence type="ECO:0000256" key="2">
    <source>
        <dbReference type="PIRSR" id="PIRSR605511-1"/>
    </source>
</evidence>
<dbReference type="OrthoDB" id="423498at2759"/>
<dbReference type="InterPro" id="IPR005511">
    <property type="entry name" value="SMP-30"/>
</dbReference>
<feature type="binding site" evidence="3">
    <location>
        <position position="122"/>
    </location>
    <ligand>
        <name>substrate</name>
    </ligand>
</feature>
<proteinExistence type="inferred from homology"/>
<evidence type="ECO:0000313" key="6">
    <source>
        <dbReference type="Proteomes" id="UP000265515"/>
    </source>
</evidence>
<dbReference type="Pfam" id="PF08450">
    <property type="entry name" value="SGL"/>
    <property type="match status" value="1"/>
</dbReference>
<dbReference type="GO" id="GO:0005509">
    <property type="term" value="F:calcium ion binding"/>
    <property type="evidence" value="ECO:0007669"/>
    <property type="project" value="TreeGrafter"/>
</dbReference>
<protein>
    <recommendedName>
        <fullName evidence="4">SMP-30/Gluconolactonase/LRE-like region domain-containing protein</fullName>
    </recommendedName>
</protein>
<dbReference type="PANTHER" id="PTHR10907:SF47">
    <property type="entry name" value="REGUCALCIN"/>
    <property type="match status" value="1"/>
</dbReference>
<keyword evidence="6" id="KW-1185">Reference proteome</keyword>
<feature type="active site" description="Proton donor/acceptor" evidence="2">
    <location>
        <position position="226"/>
    </location>
</feature>
<dbReference type="OMA" id="WAGTMRY"/>
<feature type="binding site" evidence="3">
    <location>
        <position position="176"/>
    </location>
    <ligand>
        <name>a divalent metal cation</name>
        <dbReference type="ChEBI" id="CHEBI:60240"/>
    </ligand>
</feature>
<feature type="binding site" evidence="3">
    <location>
        <position position="226"/>
    </location>
    <ligand>
        <name>a divalent metal cation</name>
        <dbReference type="ChEBI" id="CHEBI:60240"/>
    </ligand>
</feature>